<evidence type="ECO:0000313" key="2">
    <source>
        <dbReference type="Proteomes" id="UP000472272"/>
    </source>
</evidence>
<protein>
    <submittedName>
        <fullName evidence="1">Uncharacterized protein</fullName>
    </submittedName>
</protein>
<organism evidence="1 2">
    <name type="scientific">Podarcis muralis</name>
    <name type="common">Wall lizard</name>
    <name type="synonym">Lacerta muralis</name>
    <dbReference type="NCBI Taxonomy" id="64176"/>
    <lineage>
        <taxon>Eukaryota</taxon>
        <taxon>Metazoa</taxon>
        <taxon>Chordata</taxon>
        <taxon>Craniata</taxon>
        <taxon>Vertebrata</taxon>
        <taxon>Euteleostomi</taxon>
        <taxon>Lepidosauria</taxon>
        <taxon>Squamata</taxon>
        <taxon>Bifurcata</taxon>
        <taxon>Unidentata</taxon>
        <taxon>Episquamata</taxon>
        <taxon>Laterata</taxon>
        <taxon>Lacertibaenia</taxon>
        <taxon>Lacertidae</taxon>
        <taxon>Podarcis</taxon>
    </lineage>
</organism>
<accession>A0A670I675</accession>
<reference evidence="1" key="3">
    <citation type="submission" date="2025-09" db="UniProtKB">
        <authorList>
            <consortium name="Ensembl"/>
        </authorList>
    </citation>
    <scope>IDENTIFICATION</scope>
</reference>
<evidence type="ECO:0000313" key="1">
    <source>
        <dbReference type="Ensembl" id="ENSPMRP00000007203.1"/>
    </source>
</evidence>
<name>A0A670I675_PODMU</name>
<dbReference type="AlphaFoldDB" id="A0A670I675"/>
<keyword evidence="2" id="KW-1185">Reference proteome</keyword>
<reference evidence="1 2" key="1">
    <citation type="journal article" date="2019" name="Proc. Natl. Acad. Sci. U.S.A.">
        <title>Regulatory changes in pterin and carotenoid genes underlie balanced color polymorphisms in the wall lizard.</title>
        <authorList>
            <person name="Andrade P."/>
            <person name="Pinho C."/>
            <person name="Perez I de Lanuza G."/>
            <person name="Afonso S."/>
            <person name="Brejcha J."/>
            <person name="Rubin C.J."/>
            <person name="Wallerman O."/>
            <person name="Pereira P."/>
            <person name="Sabatino S.J."/>
            <person name="Bellati A."/>
            <person name="Pellitteri-Rosa D."/>
            <person name="Bosakova Z."/>
            <person name="Bunikis I."/>
            <person name="Carretero M.A."/>
            <person name="Feiner N."/>
            <person name="Marsik P."/>
            <person name="Pauperio F."/>
            <person name="Salvi D."/>
            <person name="Soler L."/>
            <person name="While G.M."/>
            <person name="Uller T."/>
            <person name="Font E."/>
            <person name="Andersson L."/>
            <person name="Carneiro M."/>
        </authorList>
    </citation>
    <scope>NUCLEOTIDE SEQUENCE</scope>
</reference>
<dbReference type="Proteomes" id="UP000472272">
    <property type="component" value="Chromosome 3"/>
</dbReference>
<proteinExistence type="predicted"/>
<sequence>MCYSGEIVVLESRRPRFKFLLNHETLWGILVSFIVYEHSPGKPRTPGKPVKPASPLIPFCPALPLVPMKPGSPLSPARPFMPTGPGFPGSPASPLAPGEFCPISKVRLYMLYSLFCV</sequence>
<dbReference type="Ensembl" id="ENSPMRT00000007712.1">
    <property type="protein sequence ID" value="ENSPMRP00000007203.1"/>
    <property type="gene ID" value="ENSPMRG00000004879.1"/>
</dbReference>
<reference evidence="1" key="2">
    <citation type="submission" date="2025-08" db="UniProtKB">
        <authorList>
            <consortium name="Ensembl"/>
        </authorList>
    </citation>
    <scope>IDENTIFICATION</scope>
</reference>